<feature type="DNA-binding region" description="H-T-H motif" evidence="4">
    <location>
        <begin position="31"/>
        <end position="50"/>
    </location>
</feature>
<evidence type="ECO:0000313" key="8">
    <source>
        <dbReference type="Proteomes" id="UP000068250"/>
    </source>
</evidence>
<gene>
    <name evidence="6" type="primary">tetR</name>
    <name evidence="6" type="ORF">AGA_652</name>
    <name evidence="7" type="ORF">GOB80_10375</name>
</gene>
<name>A0A0U5F246_9PROT</name>
<dbReference type="Gene3D" id="1.10.357.10">
    <property type="entry name" value="Tetracycline Repressor, domain 2"/>
    <property type="match status" value="1"/>
</dbReference>
<dbReference type="SUPFAM" id="SSF48498">
    <property type="entry name" value="Tetracyclin repressor-like, C-terminal domain"/>
    <property type="match status" value="1"/>
</dbReference>
<feature type="domain" description="HTH tetR-type" evidence="5">
    <location>
        <begin position="8"/>
        <end position="68"/>
    </location>
</feature>
<evidence type="ECO:0000256" key="1">
    <source>
        <dbReference type="ARBA" id="ARBA00023015"/>
    </source>
</evidence>
<dbReference type="EMBL" id="WOTE01000006">
    <property type="protein sequence ID" value="NHO40075.1"/>
    <property type="molecule type" value="Genomic_DNA"/>
</dbReference>
<dbReference type="PANTHER" id="PTHR47506">
    <property type="entry name" value="TRANSCRIPTIONAL REGULATORY PROTEIN"/>
    <property type="match status" value="1"/>
</dbReference>
<dbReference type="RefSeq" id="WP_059022938.1">
    <property type="nucleotide sequence ID" value="NZ_JBNZCO010000016.1"/>
</dbReference>
<accession>A0A0U5F246</accession>
<dbReference type="PRINTS" id="PR00455">
    <property type="entry name" value="HTHTETR"/>
</dbReference>
<dbReference type="Proteomes" id="UP000657200">
    <property type="component" value="Unassembled WGS sequence"/>
</dbReference>
<dbReference type="InterPro" id="IPR036271">
    <property type="entry name" value="Tet_transcr_reg_TetR-rel_C_sf"/>
</dbReference>
<sequence length="197" mass="22065">MSVVEKHNAARRRIVEAARSIVGERGFSAVGISQILEVASIPKGSFYHYFDSKEAFGEELLRIYMDDYLQKMDTLFSAEVGNAADQLFAYFRFWQETHVDGKTGDKCLIVKLAAEVSDLSERMRRILDTGTAKAIDRIARTIAEGQQEGSVQSGMNAQALAGALYQLWLGATLMVKITHRSQPFEKTWQASERLLLP</sequence>
<evidence type="ECO:0000313" key="6">
    <source>
        <dbReference type="EMBL" id="CEF54222.1"/>
    </source>
</evidence>
<dbReference type="InterPro" id="IPR011075">
    <property type="entry name" value="TetR_C"/>
</dbReference>
<evidence type="ECO:0000256" key="4">
    <source>
        <dbReference type="PROSITE-ProRule" id="PRU00335"/>
    </source>
</evidence>
<proteinExistence type="predicted"/>
<organism evidence="6 8">
    <name type="scientific">Acetobacter ghanensis</name>
    <dbReference type="NCBI Taxonomy" id="431306"/>
    <lineage>
        <taxon>Bacteria</taxon>
        <taxon>Pseudomonadati</taxon>
        <taxon>Pseudomonadota</taxon>
        <taxon>Alphaproteobacteria</taxon>
        <taxon>Acetobacterales</taxon>
        <taxon>Acetobacteraceae</taxon>
        <taxon>Acetobacter</taxon>
    </lineage>
</organism>
<evidence type="ECO:0000259" key="5">
    <source>
        <dbReference type="PROSITE" id="PS50977"/>
    </source>
</evidence>
<protein>
    <submittedName>
        <fullName evidence="7">TetR family transcriptional regulator</fullName>
    </submittedName>
    <submittedName>
        <fullName evidence="6">Transcriptional regulator, TetR family</fullName>
    </submittedName>
</protein>
<reference evidence="7 9" key="3">
    <citation type="journal article" date="2020" name="Int. J. Syst. Evol. Microbiol.">
        <title>Novel acetic acid bacteria from cider fermentations: Acetobacter conturbans sp. nov. and Acetobacter fallax sp. nov.</title>
        <authorList>
            <person name="Sombolestani A.S."/>
            <person name="Cleenwerck I."/>
            <person name="Cnockaert M."/>
            <person name="Borremans W."/>
            <person name="Wieme A.D."/>
            <person name="De Vuyst L."/>
            <person name="Vandamme P."/>
        </authorList>
    </citation>
    <scope>NUCLEOTIDE SEQUENCE [LARGE SCALE GENOMIC DNA]</scope>
    <source>
        <strain evidence="7 9">LMG 23848</strain>
    </source>
</reference>
<evidence type="ECO:0000256" key="2">
    <source>
        <dbReference type="ARBA" id="ARBA00023125"/>
    </source>
</evidence>
<dbReference type="STRING" id="431306.AGA_652"/>
<dbReference type="InterPro" id="IPR009057">
    <property type="entry name" value="Homeodomain-like_sf"/>
</dbReference>
<reference evidence="8" key="1">
    <citation type="submission" date="2014-09" db="EMBL/GenBank/DDBJ databases">
        <authorList>
            <person name="Illeghems K.G."/>
        </authorList>
    </citation>
    <scope>NUCLEOTIDE SEQUENCE [LARGE SCALE GENOMIC DNA]</scope>
    <source>
        <strain evidence="8">LMG 23848T</strain>
    </source>
</reference>
<dbReference type="AlphaFoldDB" id="A0A0U5F246"/>
<dbReference type="EMBL" id="LN609302">
    <property type="protein sequence ID" value="CEF54222.1"/>
    <property type="molecule type" value="Genomic_DNA"/>
</dbReference>
<dbReference type="PROSITE" id="PS50977">
    <property type="entry name" value="HTH_TETR_2"/>
    <property type="match status" value="1"/>
</dbReference>
<keyword evidence="9" id="KW-1185">Reference proteome</keyword>
<dbReference type="InterPro" id="IPR001647">
    <property type="entry name" value="HTH_TetR"/>
</dbReference>
<dbReference type="Pfam" id="PF00440">
    <property type="entry name" value="TetR_N"/>
    <property type="match status" value="1"/>
</dbReference>
<evidence type="ECO:0000313" key="7">
    <source>
        <dbReference type="EMBL" id="NHO40075.1"/>
    </source>
</evidence>
<dbReference type="PANTHER" id="PTHR47506:SF6">
    <property type="entry name" value="HTH-TYPE TRANSCRIPTIONAL REPRESSOR NEMR"/>
    <property type="match status" value="1"/>
</dbReference>
<keyword evidence="3" id="KW-0804">Transcription</keyword>
<dbReference type="GO" id="GO:0003677">
    <property type="term" value="F:DNA binding"/>
    <property type="evidence" value="ECO:0007669"/>
    <property type="project" value="UniProtKB-UniRule"/>
</dbReference>
<keyword evidence="1" id="KW-0805">Transcription regulation</keyword>
<evidence type="ECO:0000256" key="3">
    <source>
        <dbReference type="ARBA" id="ARBA00023163"/>
    </source>
</evidence>
<reference evidence="6" key="2">
    <citation type="submission" date="2014-09" db="EMBL/GenBank/DDBJ databases">
        <authorList>
            <person name="Magalhaes I.L.F."/>
            <person name="Oliveira U."/>
            <person name="Santos F.R."/>
            <person name="Vidigal T.H.D.A."/>
            <person name="Brescovit A.D."/>
            <person name="Santos A.J."/>
        </authorList>
    </citation>
    <scope>NUCLEOTIDE SEQUENCE</scope>
    <source>
        <strain evidence="6">LMG 23848T</strain>
    </source>
</reference>
<dbReference type="PATRIC" id="fig|431306.5.peg.630"/>
<dbReference type="Pfam" id="PF16925">
    <property type="entry name" value="TetR_C_13"/>
    <property type="match status" value="1"/>
</dbReference>
<keyword evidence="2 4" id="KW-0238">DNA-binding</keyword>
<dbReference type="SUPFAM" id="SSF46689">
    <property type="entry name" value="Homeodomain-like"/>
    <property type="match status" value="1"/>
</dbReference>
<evidence type="ECO:0000313" key="9">
    <source>
        <dbReference type="Proteomes" id="UP000657200"/>
    </source>
</evidence>
<dbReference type="Proteomes" id="UP000068250">
    <property type="component" value="Chromosome I"/>
</dbReference>
<dbReference type="OrthoDB" id="9811084at2"/>